<evidence type="ECO:0000256" key="8">
    <source>
        <dbReference type="ARBA" id="ARBA00023015"/>
    </source>
</evidence>
<dbReference type="HOGENOM" id="CLU_297578_0_0_1"/>
<keyword evidence="11" id="KW-0539">Nucleus</keyword>
<reference evidence="17" key="1">
    <citation type="submission" date="2012-12" db="EMBL/GenBank/DDBJ databases">
        <authorList>
            <person name="Hellsten U."/>
            <person name="Grimwood J."/>
            <person name="Chapman J.A."/>
            <person name="Shapiro H."/>
            <person name="Aerts A."/>
            <person name="Otillar R.P."/>
            <person name="Terry A.Y."/>
            <person name="Boore J.L."/>
            <person name="Simakov O."/>
            <person name="Marletaz F."/>
            <person name="Cho S.-J."/>
            <person name="Edsinger-Gonzales E."/>
            <person name="Havlak P."/>
            <person name="Kuo D.-H."/>
            <person name="Larsson T."/>
            <person name="Lv J."/>
            <person name="Arendt D."/>
            <person name="Savage R."/>
            <person name="Osoegawa K."/>
            <person name="de Jong P."/>
            <person name="Lindberg D.R."/>
            <person name="Seaver E.C."/>
            <person name="Weisblat D.A."/>
            <person name="Putnam N.H."/>
            <person name="Grigoriev I.V."/>
            <person name="Rokhsar D.S."/>
        </authorList>
    </citation>
    <scope>NUCLEOTIDE SEQUENCE</scope>
    <source>
        <strain evidence="17">I ESC-2004</strain>
    </source>
</reference>
<dbReference type="GO" id="GO:0003677">
    <property type="term" value="F:DNA binding"/>
    <property type="evidence" value="ECO:0007669"/>
    <property type="project" value="UniProtKB-KW"/>
</dbReference>
<keyword evidence="7" id="KW-0862">Zinc</keyword>
<dbReference type="InterPro" id="IPR013087">
    <property type="entry name" value="Znf_C2H2_type"/>
</dbReference>
<feature type="compositionally biased region" description="Acidic residues" evidence="13">
    <location>
        <begin position="931"/>
        <end position="944"/>
    </location>
</feature>
<feature type="compositionally biased region" description="Acidic residues" evidence="13">
    <location>
        <begin position="1"/>
        <end position="46"/>
    </location>
</feature>
<protein>
    <recommendedName>
        <fullName evidence="14">C2H2-type domain-containing protein</fullName>
    </recommendedName>
</protein>
<feature type="region of interest" description="Disordered" evidence="13">
    <location>
        <begin position="299"/>
        <end position="370"/>
    </location>
</feature>
<feature type="region of interest" description="Disordered" evidence="13">
    <location>
        <begin position="641"/>
        <end position="666"/>
    </location>
</feature>
<dbReference type="SMART" id="SM00355">
    <property type="entry name" value="ZnF_C2H2"/>
    <property type="match status" value="3"/>
</dbReference>
<proteinExistence type="inferred from homology"/>
<evidence type="ECO:0000313" key="17">
    <source>
        <dbReference type="Proteomes" id="UP000014760"/>
    </source>
</evidence>
<keyword evidence="8" id="KW-0805">Transcription regulation</keyword>
<evidence type="ECO:0000256" key="11">
    <source>
        <dbReference type="ARBA" id="ARBA00023242"/>
    </source>
</evidence>
<reference evidence="15 17" key="2">
    <citation type="journal article" date="2013" name="Nature">
        <title>Insights into bilaterian evolution from three spiralian genomes.</title>
        <authorList>
            <person name="Simakov O."/>
            <person name="Marletaz F."/>
            <person name="Cho S.J."/>
            <person name="Edsinger-Gonzales E."/>
            <person name="Havlak P."/>
            <person name="Hellsten U."/>
            <person name="Kuo D.H."/>
            <person name="Larsson T."/>
            <person name="Lv J."/>
            <person name="Arendt D."/>
            <person name="Savage R."/>
            <person name="Osoegawa K."/>
            <person name="de Jong P."/>
            <person name="Grimwood J."/>
            <person name="Chapman J.A."/>
            <person name="Shapiro H."/>
            <person name="Aerts A."/>
            <person name="Otillar R.P."/>
            <person name="Terry A.Y."/>
            <person name="Boore J.L."/>
            <person name="Grigoriev I.V."/>
            <person name="Lindberg D.R."/>
            <person name="Seaver E.C."/>
            <person name="Weisblat D.A."/>
            <person name="Putnam N.H."/>
            <person name="Rokhsar D.S."/>
        </authorList>
    </citation>
    <scope>NUCLEOTIDE SEQUENCE</scope>
    <source>
        <strain evidence="15 17">I ESC-2004</strain>
    </source>
</reference>
<evidence type="ECO:0000259" key="14">
    <source>
        <dbReference type="PROSITE" id="PS50157"/>
    </source>
</evidence>
<feature type="compositionally biased region" description="Polar residues" evidence="13">
    <location>
        <begin position="138"/>
        <end position="160"/>
    </location>
</feature>
<dbReference type="GO" id="GO:0008270">
    <property type="term" value="F:zinc ion binding"/>
    <property type="evidence" value="ECO:0007669"/>
    <property type="project" value="UniProtKB-KW"/>
</dbReference>
<evidence type="ECO:0000256" key="13">
    <source>
        <dbReference type="SAM" id="MobiDB-lite"/>
    </source>
</evidence>
<gene>
    <name evidence="15" type="ORF">CAPTEDRAFT_197857</name>
</gene>
<dbReference type="PANTHER" id="PTHR12487:SF7">
    <property type="entry name" value="PROTEIN TEASHIRT-RELATED"/>
    <property type="match status" value="1"/>
</dbReference>
<dbReference type="PROSITE" id="PS00028">
    <property type="entry name" value="ZINC_FINGER_C2H2_1"/>
    <property type="match status" value="3"/>
</dbReference>
<feature type="domain" description="C2H2-type" evidence="14">
    <location>
        <begin position="434"/>
        <end position="458"/>
    </location>
</feature>
<evidence type="ECO:0000256" key="7">
    <source>
        <dbReference type="ARBA" id="ARBA00022833"/>
    </source>
</evidence>
<feature type="region of interest" description="Disordered" evidence="13">
    <location>
        <begin position="907"/>
        <end position="947"/>
    </location>
</feature>
<dbReference type="EMBL" id="AMQN01003717">
    <property type="status" value="NOT_ANNOTATED_CDS"/>
    <property type="molecule type" value="Genomic_DNA"/>
</dbReference>
<dbReference type="PROSITE" id="PS50157">
    <property type="entry name" value="ZINC_FINGER_C2H2_2"/>
    <property type="match status" value="1"/>
</dbReference>
<keyword evidence="10" id="KW-0804">Transcription</keyword>
<feature type="region of interest" description="Disordered" evidence="13">
    <location>
        <begin position="1"/>
        <end position="106"/>
    </location>
</feature>
<evidence type="ECO:0000313" key="16">
    <source>
        <dbReference type="EnsemblMetazoa" id="CapteP197857"/>
    </source>
</evidence>
<feature type="region of interest" description="Disordered" evidence="13">
    <location>
        <begin position="119"/>
        <end position="160"/>
    </location>
</feature>
<feature type="compositionally biased region" description="Low complexity" evidence="13">
    <location>
        <begin position="313"/>
        <end position="328"/>
    </location>
</feature>
<keyword evidence="3" id="KW-0678">Repressor</keyword>
<keyword evidence="9" id="KW-0238">DNA-binding</keyword>
<dbReference type="STRING" id="283909.R7T352"/>
<dbReference type="FunCoup" id="R7T352">
    <property type="interactions" value="108"/>
</dbReference>
<dbReference type="Proteomes" id="UP000014760">
    <property type="component" value="Unassembled WGS sequence"/>
</dbReference>
<feature type="compositionally biased region" description="Polar residues" evidence="13">
    <location>
        <begin position="652"/>
        <end position="666"/>
    </location>
</feature>
<dbReference type="GO" id="GO:0005634">
    <property type="term" value="C:nucleus"/>
    <property type="evidence" value="ECO:0007669"/>
    <property type="project" value="TreeGrafter"/>
</dbReference>
<accession>R7T352</accession>
<feature type="compositionally biased region" description="Basic and acidic residues" evidence="13">
    <location>
        <begin position="538"/>
        <end position="551"/>
    </location>
</feature>
<keyword evidence="6 12" id="KW-0863">Zinc-finger</keyword>
<feature type="compositionally biased region" description="Basic residues" evidence="13">
    <location>
        <begin position="512"/>
        <end position="524"/>
    </location>
</feature>
<comment type="similarity">
    <text evidence="1">Belongs to the teashirt C2H2-type zinc-finger protein family.</text>
</comment>
<dbReference type="EMBL" id="KB312525">
    <property type="protein sequence ID" value="ELT87082.1"/>
    <property type="molecule type" value="Genomic_DNA"/>
</dbReference>
<keyword evidence="2" id="KW-0217">Developmental protein</keyword>
<feature type="compositionally biased region" description="Polar residues" evidence="13">
    <location>
        <begin position="334"/>
        <end position="350"/>
    </location>
</feature>
<reference evidence="16" key="3">
    <citation type="submission" date="2015-06" db="UniProtKB">
        <authorList>
            <consortium name="EnsemblMetazoa"/>
        </authorList>
    </citation>
    <scope>IDENTIFICATION</scope>
</reference>
<evidence type="ECO:0000256" key="4">
    <source>
        <dbReference type="ARBA" id="ARBA00022723"/>
    </source>
</evidence>
<dbReference type="EnsemblMetazoa" id="CapteT197857">
    <property type="protein sequence ID" value="CapteP197857"/>
    <property type="gene ID" value="CapteG197857"/>
</dbReference>
<evidence type="ECO:0000256" key="1">
    <source>
        <dbReference type="ARBA" id="ARBA00007158"/>
    </source>
</evidence>
<feature type="compositionally biased region" description="Polar residues" evidence="13">
    <location>
        <begin position="730"/>
        <end position="741"/>
    </location>
</feature>
<name>R7T352_CAPTE</name>
<dbReference type="GO" id="GO:0000981">
    <property type="term" value="F:DNA-binding transcription factor activity, RNA polymerase II-specific"/>
    <property type="evidence" value="ECO:0007669"/>
    <property type="project" value="TreeGrafter"/>
</dbReference>
<evidence type="ECO:0000256" key="6">
    <source>
        <dbReference type="ARBA" id="ARBA00022771"/>
    </source>
</evidence>
<organism evidence="15">
    <name type="scientific">Capitella teleta</name>
    <name type="common">Polychaete worm</name>
    <dbReference type="NCBI Taxonomy" id="283909"/>
    <lineage>
        <taxon>Eukaryota</taxon>
        <taxon>Metazoa</taxon>
        <taxon>Spiralia</taxon>
        <taxon>Lophotrochozoa</taxon>
        <taxon>Annelida</taxon>
        <taxon>Polychaeta</taxon>
        <taxon>Sedentaria</taxon>
        <taxon>Scolecida</taxon>
        <taxon>Capitellidae</taxon>
        <taxon>Capitella</taxon>
    </lineage>
</organism>
<evidence type="ECO:0000256" key="12">
    <source>
        <dbReference type="PROSITE-ProRule" id="PRU00042"/>
    </source>
</evidence>
<dbReference type="OrthoDB" id="5815793at2759"/>
<feature type="region of interest" description="Disordered" evidence="13">
    <location>
        <begin position="512"/>
        <end position="570"/>
    </location>
</feature>
<evidence type="ECO:0000256" key="5">
    <source>
        <dbReference type="ARBA" id="ARBA00022737"/>
    </source>
</evidence>
<feature type="compositionally biased region" description="Low complexity" evidence="13">
    <location>
        <begin position="356"/>
        <end position="365"/>
    </location>
</feature>
<dbReference type="OMA" id="RRKQNYP"/>
<feature type="region of interest" description="Disordered" evidence="13">
    <location>
        <begin position="708"/>
        <end position="847"/>
    </location>
</feature>
<feature type="compositionally biased region" description="Low complexity" evidence="13">
    <location>
        <begin position="747"/>
        <end position="758"/>
    </location>
</feature>
<keyword evidence="5" id="KW-0677">Repeat</keyword>
<feature type="region of interest" description="Disordered" evidence="13">
    <location>
        <begin position="175"/>
        <end position="234"/>
    </location>
</feature>
<sequence length="1012" mass="110650">METGSPDEDGKEPEPGEQEEQGSDDDDGDEDDMSEEEEEDEEDEEDVQLKHKEPSHQSSDVEPMAAVSVIVPNTDPSPLAAMQAAFSHSPNHRKKSKPVADDPSSNAVMKLHSLVEAVERGSSLKPKRSSSSMLFSKPMTSCQTYSSPSKSTPLTATSSMESTLKRIYSTYLPAGASRPATVSPSPSPDPNEPLDLSTKAKPAKGNGRTQDKADSPRTKKSNKSSLDALEKKFGGDSAILERVGSRPLGSNNRNAFMSAFGVNLYSSALYSTHSMLPSTPFQRFLTPSSASVPYTSLKATDSLAPRKPPREVTTTTSSQSSRQCSQVSPKRASELSSSEKATQPTFQSHSPKYLSHHSPGSSSESLDPESKKHTSLLCSCGADFETLYRLTLHLNETGHPPNRTKQAVAQEYPKLVRGQDMWLNQGSEQTRQILRCMQCGESFKTLPELTVHMIQTKHYTNIVGTEPQKKNSAKTSSGSVSECSDNEAYMCKMCSLSFDDLDALQYHIGVSGHHKKSFSRQRQRSKGDHSDSSSVHSPRPDDVWEQKERRSNASTPSVDETPPRGFSREMMEREDFLAAAAETSTIRCENCGEKIETPFFVEHVRLCVKNKPAVTSASPAKHSKKHFDYTKYLPSYMNGQSKVKAEDKESEVNSSSDLVLPPATSSAGSALQDMESFIERSFTASKAKKKHFFNQASKLFTSQMLSQAMGHNRPSGPSPPPRPRSRESPTNSCLGPSSGLYQNKYLPPSYMAPPASSSVKQESPSPAPSTEDAGEELKNGEASPERQEDRSPTEVKDKNDNDMHKLLSPKKEVDEEVTDKVPSQSDGQVDRKDAPSPPNTALDSLQGLVYGKSLKKSEHPLDSLQKLIHSTQNPATTDSRPPVTSSLSQSLPGTVILVNPIVTVMPNGTTDSPSIQISIPPKSPSNADTPPSDDERDADSDSDQSGEYHCGACKRTLASKGAYRYHLSRCHVLKYGIKDAIHTSPYVYLPLDHTAKFNKYYEMAHELASKGK</sequence>
<dbReference type="PANTHER" id="PTHR12487">
    <property type="entry name" value="TEASHIRT-RELATED"/>
    <property type="match status" value="1"/>
</dbReference>
<keyword evidence="4" id="KW-0479">Metal-binding</keyword>
<evidence type="ECO:0000256" key="10">
    <source>
        <dbReference type="ARBA" id="ARBA00023163"/>
    </source>
</evidence>
<evidence type="ECO:0000256" key="3">
    <source>
        <dbReference type="ARBA" id="ARBA00022491"/>
    </source>
</evidence>
<dbReference type="InterPro" id="IPR027008">
    <property type="entry name" value="Teashirt_fam"/>
</dbReference>
<evidence type="ECO:0000313" key="15">
    <source>
        <dbReference type="EMBL" id="ELT87082.1"/>
    </source>
</evidence>
<feature type="compositionally biased region" description="Basic and acidic residues" evidence="13">
    <location>
        <begin position="775"/>
        <end position="813"/>
    </location>
</feature>
<dbReference type="AlphaFoldDB" id="R7T352"/>
<evidence type="ECO:0000256" key="9">
    <source>
        <dbReference type="ARBA" id="ARBA00023125"/>
    </source>
</evidence>
<evidence type="ECO:0000256" key="2">
    <source>
        <dbReference type="ARBA" id="ARBA00022473"/>
    </source>
</evidence>
<dbReference type="Gene3D" id="3.30.160.60">
    <property type="entry name" value="Classic Zinc Finger"/>
    <property type="match status" value="1"/>
</dbReference>
<keyword evidence="17" id="KW-1185">Reference proteome</keyword>